<feature type="transmembrane region" description="Helical" evidence="6">
    <location>
        <begin position="65"/>
        <end position="88"/>
    </location>
</feature>
<feature type="domain" description="Major facilitator superfamily (MFS) profile" evidence="7">
    <location>
        <begin position="28"/>
        <end position="440"/>
    </location>
</feature>
<keyword evidence="9" id="KW-1185">Reference proteome</keyword>
<evidence type="ECO:0000256" key="6">
    <source>
        <dbReference type="SAM" id="Phobius"/>
    </source>
</evidence>
<evidence type="ECO:0000256" key="3">
    <source>
        <dbReference type="ARBA" id="ARBA00022692"/>
    </source>
</evidence>
<sequence length="453" mass="51324">MYLAKVVSAVWGESSTERSLLMKLDATLLLYFSVIWFLFGINRASYSTAYISGMEVDLDFQGNDYNYMTTIFTIFYAIFQVPSTVLLTLARPKHVFVAANTLWSVLTLVTFRVQRVWQVFVLNGFEGAFMASAYVGAHFIYGSWYTQSELGTRAAVFCGFGHLGNMAGGWIQAGLLRSLSGNESLPAWRLMFVVVAVMTIPVAIFGWFSIPDLPHHRSAPFLSELEKDWAIERLGEARKHTWDRTVFRRVLLSWQFWLLPTLFMLLSLCVQSLSNNVMQLWMASRGYTVIEQNNYPTAKFATAIVATFVYTIVSDRIRSRWECSMCIGFTFVIGSAILVAHPAADAAYFFAFYLLGTTYAPQALWYSWMADLTSHDVQLRAVTTGFMNTFDFAFVSWWPLIFYPVTDAPDYTKGYIASLITGALTIPFIAVIAFLEKRDRKTGCIGRVIVEDH</sequence>
<keyword evidence="3 6" id="KW-0812">Transmembrane</keyword>
<dbReference type="InterPro" id="IPR011701">
    <property type="entry name" value="MFS"/>
</dbReference>
<feature type="transmembrane region" description="Helical" evidence="6">
    <location>
        <begin position="119"/>
        <end position="142"/>
    </location>
</feature>
<organism evidence="8 9">
    <name type="scientific">Moelleriella libera RCEF 2490</name>
    <dbReference type="NCBI Taxonomy" id="1081109"/>
    <lineage>
        <taxon>Eukaryota</taxon>
        <taxon>Fungi</taxon>
        <taxon>Dikarya</taxon>
        <taxon>Ascomycota</taxon>
        <taxon>Pezizomycotina</taxon>
        <taxon>Sordariomycetes</taxon>
        <taxon>Hypocreomycetidae</taxon>
        <taxon>Hypocreales</taxon>
        <taxon>Clavicipitaceae</taxon>
        <taxon>Moelleriella</taxon>
    </lineage>
</organism>
<evidence type="ECO:0000256" key="2">
    <source>
        <dbReference type="ARBA" id="ARBA00022448"/>
    </source>
</evidence>
<feature type="transmembrane region" description="Helical" evidence="6">
    <location>
        <begin position="254"/>
        <end position="274"/>
    </location>
</feature>
<feature type="transmembrane region" description="Helical" evidence="6">
    <location>
        <begin position="154"/>
        <end position="175"/>
    </location>
</feature>
<dbReference type="PANTHER" id="PTHR43791">
    <property type="entry name" value="PERMEASE-RELATED"/>
    <property type="match status" value="1"/>
</dbReference>
<feature type="transmembrane region" description="Helical" evidence="6">
    <location>
        <begin position="28"/>
        <end position="45"/>
    </location>
</feature>
<evidence type="ECO:0000313" key="8">
    <source>
        <dbReference type="EMBL" id="KZZ89393.1"/>
    </source>
</evidence>
<dbReference type="GO" id="GO:0005886">
    <property type="term" value="C:plasma membrane"/>
    <property type="evidence" value="ECO:0007669"/>
    <property type="project" value="TreeGrafter"/>
</dbReference>
<proteinExistence type="predicted"/>
<feature type="transmembrane region" description="Helical" evidence="6">
    <location>
        <begin position="415"/>
        <end position="435"/>
    </location>
</feature>
<evidence type="ECO:0000256" key="5">
    <source>
        <dbReference type="ARBA" id="ARBA00023136"/>
    </source>
</evidence>
<keyword evidence="5 6" id="KW-0472">Membrane</keyword>
<evidence type="ECO:0000256" key="1">
    <source>
        <dbReference type="ARBA" id="ARBA00004141"/>
    </source>
</evidence>
<reference evidence="8 9" key="1">
    <citation type="journal article" date="2016" name="Genome Biol. Evol.">
        <title>Divergent and convergent evolution of fungal pathogenicity.</title>
        <authorList>
            <person name="Shang Y."/>
            <person name="Xiao G."/>
            <person name="Zheng P."/>
            <person name="Cen K."/>
            <person name="Zhan S."/>
            <person name="Wang C."/>
        </authorList>
    </citation>
    <scope>NUCLEOTIDE SEQUENCE [LARGE SCALE GENOMIC DNA]</scope>
    <source>
        <strain evidence="8 9">RCEF 2490</strain>
    </source>
</reference>
<evidence type="ECO:0000256" key="4">
    <source>
        <dbReference type="ARBA" id="ARBA00022989"/>
    </source>
</evidence>
<accession>A0A162I6U1</accession>
<dbReference type="Pfam" id="PF07690">
    <property type="entry name" value="MFS_1"/>
    <property type="match status" value="1"/>
</dbReference>
<dbReference type="InterPro" id="IPR020846">
    <property type="entry name" value="MFS_dom"/>
</dbReference>
<feature type="transmembrane region" description="Helical" evidence="6">
    <location>
        <begin position="350"/>
        <end position="369"/>
    </location>
</feature>
<dbReference type="FunFam" id="1.20.1250.20:FF:000386">
    <property type="entry name" value="MFS general substrate transporter"/>
    <property type="match status" value="1"/>
</dbReference>
<keyword evidence="2" id="KW-0813">Transport</keyword>
<name>A0A162I6U1_9HYPO</name>
<dbReference type="PROSITE" id="PS50850">
    <property type="entry name" value="MFS"/>
    <property type="match status" value="1"/>
</dbReference>
<comment type="subcellular location">
    <subcellularLocation>
        <location evidence="1">Membrane</location>
        <topology evidence="1">Multi-pass membrane protein</topology>
    </subcellularLocation>
</comment>
<evidence type="ECO:0000259" key="7">
    <source>
        <dbReference type="PROSITE" id="PS50850"/>
    </source>
</evidence>
<protein>
    <submittedName>
        <fullName evidence="8">Major facilitator superfamily transporter</fullName>
    </submittedName>
</protein>
<dbReference type="PANTHER" id="PTHR43791:SF4">
    <property type="entry name" value="PANTOTHENATE TRANSPORTER FEN2"/>
    <property type="match status" value="1"/>
</dbReference>
<dbReference type="EMBL" id="AZGY01000025">
    <property type="protein sequence ID" value="KZZ89393.1"/>
    <property type="molecule type" value="Genomic_DNA"/>
</dbReference>
<feature type="transmembrane region" description="Helical" evidence="6">
    <location>
        <begin position="95"/>
        <end position="113"/>
    </location>
</feature>
<dbReference type="GO" id="GO:0015233">
    <property type="term" value="F:pantothenate transmembrane transporter activity"/>
    <property type="evidence" value="ECO:0007669"/>
    <property type="project" value="TreeGrafter"/>
</dbReference>
<feature type="transmembrane region" description="Helical" evidence="6">
    <location>
        <begin position="187"/>
        <end position="208"/>
    </location>
</feature>
<feature type="transmembrane region" description="Helical" evidence="6">
    <location>
        <begin position="381"/>
        <end position="403"/>
    </location>
</feature>
<keyword evidence="4 6" id="KW-1133">Transmembrane helix</keyword>
<dbReference type="InterPro" id="IPR036259">
    <property type="entry name" value="MFS_trans_sf"/>
</dbReference>
<feature type="transmembrane region" description="Helical" evidence="6">
    <location>
        <begin position="294"/>
        <end position="313"/>
    </location>
</feature>
<comment type="caution">
    <text evidence="8">The sequence shown here is derived from an EMBL/GenBank/DDBJ whole genome shotgun (WGS) entry which is preliminary data.</text>
</comment>
<dbReference type="AlphaFoldDB" id="A0A162I6U1"/>
<feature type="transmembrane region" description="Helical" evidence="6">
    <location>
        <begin position="325"/>
        <end position="344"/>
    </location>
</feature>
<dbReference type="STRING" id="1081109.A0A162I6U1"/>
<dbReference type="Proteomes" id="UP000078544">
    <property type="component" value="Unassembled WGS sequence"/>
</dbReference>
<gene>
    <name evidence="8" type="ORF">AAL_07692</name>
</gene>
<dbReference type="SUPFAM" id="SSF103473">
    <property type="entry name" value="MFS general substrate transporter"/>
    <property type="match status" value="1"/>
</dbReference>
<dbReference type="Gene3D" id="1.20.1250.20">
    <property type="entry name" value="MFS general substrate transporter like domains"/>
    <property type="match status" value="2"/>
</dbReference>
<dbReference type="GO" id="GO:0098717">
    <property type="term" value="P:pantothenate import across plasma membrane"/>
    <property type="evidence" value="ECO:0007669"/>
    <property type="project" value="TreeGrafter"/>
</dbReference>
<evidence type="ECO:0000313" key="9">
    <source>
        <dbReference type="Proteomes" id="UP000078544"/>
    </source>
</evidence>
<dbReference type="OrthoDB" id="3639251at2759"/>